<reference evidence="6 7" key="1">
    <citation type="journal article" date="2018" name="MBio">
        <title>Comparative Genomics Reveals the Core Gene Toolbox for the Fungus-Insect Symbiosis.</title>
        <authorList>
            <person name="Wang Y."/>
            <person name="Stata M."/>
            <person name="Wang W."/>
            <person name="Stajich J.E."/>
            <person name="White M.M."/>
            <person name="Moncalvo J.M."/>
        </authorList>
    </citation>
    <scope>NUCLEOTIDE SEQUENCE [LARGE SCALE GENOMIC DNA]</scope>
    <source>
        <strain evidence="6 7">SC-DP-2</strain>
    </source>
</reference>
<proteinExistence type="predicted"/>
<dbReference type="InterPro" id="IPR051168">
    <property type="entry name" value="AASS"/>
</dbReference>
<dbReference type="PANTHER" id="PTHR11133">
    <property type="entry name" value="SACCHAROPINE DEHYDROGENASE"/>
    <property type="match status" value="1"/>
</dbReference>
<evidence type="ECO:0000313" key="7">
    <source>
        <dbReference type="Proteomes" id="UP000245609"/>
    </source>
</evidence>
<dbReference type="STRING" id="133381.A0A2T9ZJB8"/>
<dbReference type="EMBL" id="MBFS01000090">
    <property type="protein sequence ID" value="PVV04703.1"/>
    <property type="molecule type" value="Genomic_DNA"/>
</dbReference>
<dbReference type="Pfam" id="PF16653">
    <property type="entry name" value="Sacchrp_dh_C"/>
    <property type="match status" value="1"/>
</dbReference>
<keyword evidence="7" id="KW-1185">Reference proteome</keyword>
<evidence type="ECO:0000256" key="2">
    <source>
        <dbReference type="ARBA" id="ARBA00023002"/>
    </source>
</evidence>
<dbReference type="InterPro" id="IPR005097">
    <property type="entry name" value="Sacchrp_dh_NADP-bd"/>
</dbReference>
<dbReference type="InterPro" id="IPR032095">
    <property type="entry name" value="Sacchrp_dh-like_C"/>
</dbReference>
<gene>
    <name evidence="6" type="ORF">BB560_000791</name>
</gene>
<feature type="domain" description="Saccharopine dehydrogenase NADP binding" evidence="4">
    <location>
        <begin position="7"/>
        <end position="122"/>
    </location>
</feature>
<dbReference type="GO" id="GO:0019878">
    <property type="term" value="P:lysine biosynthetic process via aminoadipic acid"/>
    <property type="evidence" value="ECO:0007669"/>
    <property type="project" value="TreeGrafter"/>
</dbReference>
<evidence type="ECO:0000256" key="1">
    <source>
        <dbReference type="ARBA" id="ARBA00022857"/>
    </source>
</evidence>
<comment type="caution">
    <text evidence="6">The sequence shown here is derived from an EMBL/GenBank/DDBJ whole genome shotgun (WGS) entry which is preliminary data.</text>
</comment>
<keyword evidence="1" id="KW-0521">NADP</keyword>
<dbReference type="PANTHER" id="PTHR11133:SF22">
    <property type="entry name" value="ALPHA-AMINOADIPIC SEMIALDEHYDE SYNTHASE, MITOCHONDRIAL"/>
    <property type="match status" value="1"/>
</dbReference>
<evidence type="ECO:0008006" key="8">
    <source>
        <dbReference type="Google" id="ProtNLM"/>
    </source>
</evidence>
<dbReference type="AlphaFoldDB" id="A0A2T9ZJB8"/>
<evidence type="ECO:0000259" key="4">
    <source>
        <dbReference type="Pfam" id="PF03435"/>
    </source>
</evidence>
<dbReference type="GO" id="GO:0004753">
    <property type="term" value="F:saccharopine dehydrogenase activity"/>
    <property type="evidence" value="ECO:0007669"/>
    <property type="project" value="TreeGrafter"/>
</dbReference>
<sequence>MASQKKILLLGSGFVAEPCVEVLSRRSENVITIACRTLETAQKLANKYPGVLAASVDATSQEQLEAIVARHDLVISLIPYTQHVNVIRAAIKAKKHVITTSYVSPAMQELNQQCKEAGITCLNEVGLDPGIDHFYALKTINSVHREGGQIKSFLSYCGGLPAPEDSNNPLGYKFSWSARGVLIALLNNAKFWQDGKIVEIPGKDLMASAKPIFIYPAFSFVGYPNRDSTHYKEIYSIPEAQTVIRGTLRYQGFPEFVKALVDIGFFNTEEQEFLSRSNTEPLTWNQLTARLLNSSSDKPSDLVKDIEPRIQTDNAELKNRIIKGFQWLGIVSDNVSVRKQGTYLDTLCSRLEELMQYEEGERDLVMLQHTFEIINKDGSEETRTSTLLEYGIPNGFSAMARTVGIPCGVATQLVLDGVISETGVLAPMKESIYVPIMEELLKDNIYCTEKVL</sequence>
<dbReference type="InterPro" id="IPR036291">
    <property type="entry name" value="NAD(P)-bd_dom_sf"/>
</dbReference>
<evidence type="ECO:0000259" key="5">
    <source>
        <dbReference type="Pfam" id="PF16653"/>
    </source>
</evidence>
<feature type="domain" description="Saccharopine dehydrogenase-like C-terminal" evidence="5">
    <location>
        <begin position="126"/>
        <end position="442"/>
    </location>
</feature>
<dbReference type="Gene3D" id="1.10.1870.10">
    <property type="entry name" value="Domain 3, Saccharopine reductase"/>
    <property type="match status" value="1"/>
</dbReference>
<evidence type="ECO:0000256" key="3">
    <source>
        <dbReference type="ARBA" id="ARBA00023154"/>
    </source>
</evidence>
<dbReference type="Gene3D" id="3.40.50.720">
    <property type="entry name" value="NAD(P)-binding Rossmann-like Domain"/>
    <property type="match status" value="1"/>
</dbReference>
<keyword evidence="2" id="KW-0560">Oxidoreductase</keyword>
<keyword evidence="3" id="KW-0028">Amino-acid biosynthesis</keyword>
<dbReference type="OrthoDB" id="10059875at2759"/>
<dbReference type="SUPFAM" id="SSF51735">
    <property type="entry name" value="NAD(P)-binding Rossmann-fold domains"/>
    <property type="match status" value="1"/>
</dbReference>
<accession>A0A2T9ZJB8</accession>
<organism evidence="6 7">
    <name type="scientific">Smittium megazygosporum</name>
    <dbReference type="NCBI Taxonomy" id="133381"/>
    <lineage>
        <taxon>Eukaryota</taxon>
        <taxon>Fungi</taxon>
        <taxon>Fungi incertae sedis</taxon>
        <taxon>Zoopagomycota</taxon>
        <taxon>Kickxellomycotina</taxon>
        <taxon>Harpellomycetes</taxon>
        <taxon>Harpellales</taxon>
        <taxon>Legeriomycetaceae</taxon>
        <taxon>Smittium</taxon>
    </lineage>
</organism>
<keyword evidence="3" id="KW-0457">Lysine biosynthesis</keyword>
<name>A0A2T9ZJB8_9FUNG</name>
<dbReference type="GO" id="GO:0005737">
    <property type="term" value="C:cytoplasm"/>
    <property type="evidence" value="ECO:0007669"/>
    <property type="project" value="TreeGrafter"/>
</dbReference>
<evidence type="ECO:0000313" key="6">
    <source>
        <dbReference type="EMBL" id="PVV04703.1"/>
    </source>
</evidence>
<dbReference type="Pfam" id="PF03435">
    <property type="entry name" value="Sacchrp_dh_NADP"/>
    <property type="match status" value="1"/>
</dbReference>
<dbReference type="Gene3D" id="3.30.360.10">
    <property type="entry name" value="Dihydrodipicolinate Reductase, domain 2"/>
    <property type="match status" value="1"/>
</dbReference>
<dbReference type="Proteomes" id="UP000245609">
    <property type="component" value="Unassembled WGS sequence"/>
</dbReference>
<dbReference type="FunFam" id="3.40.50.720:FF:000072">
    <property type="entry name" value="Saccharopine dehydrogenase [NADP(+), L-glutamate-forming]"/>
    <property type="match status" value="1"/>
</dbReference>
<dbReference type="FunFam" id="3.30.360.10:FF:000008">
    <property type="entry name" value="Alpha-aminoadipic semialdehyde synthase, mitochondrial"/>
    <property type="match status" value="1"/>
</dbReference>
<dbReference type="SUPFAM" id="SSF55347">
    <property type="entry name" value="Glyceraldehyde-3-phosphate dehydrogenase-like, C-terminal domain"/>
    <property type="match status" value="1"/>
</dbReference>
<protein>
    <recommendedName>
        <fullName evidence="8">Saccharopine dehydrogenase</fullName>
    </recommendedName>
</protein>